<dbReference type="RefSeq" id="WP_257786595.1">
    <property type="nucleotide sequence ID" value="NZ_CP018796.1"/>
</dbReference>
<dbReference type="Proteomes" id="UP000193009">
    <property type="component" value="Unassembled WGS sequence"/>
</dbReference>
<dbReference type="GeneID" id="75735543"/>
<evidence type="ECO:0000313" key="2">
    <source>
        <dbReference type="Proteomes" id="UP000193009"/>
    </source>
</evidence>
<dbReference type="AlphaFoldDB" id="A0A1X1FHL8"/>
<comment type="caution">
    <text evidence="1">The sequence shown here is derived from an EMBL/GenBank/DDBJ whole genome shotgun (WGS) entry which is preliminary data.</text>
</comment>
<protein>
    <submittedName>
        <fullName evidence="1">Uncharacterized protein</fullName>
    </submittedName>
</protein>
<name>A0A1X1FHL8_9LACO</name>
<gene>
    <name evidence="1" type="ORF">FAM23169_00355</name>
</gene>
<reference evidence="1 2" key="1">
    <citation type="journal article" date="2017" name="Front. Microbiol.">
        <title>The Histidine Decarboxylase Gene Cluster of Lactobacillus parabuchneri Was Gained by Horizontal Gene Transfer and Is Mobile within the Species.</title>
        <authorList>
            <person name="Wuthrich D."/>
            <person name="Berthoud H."/>
            <person name="Wechsler D."/>
            <person name="Eugster E."/>
            <person name="Irmler S."/>
            <person name="Bruggmann R."/>
        </authorList>
    </citation>
    <scope>NUCLEOTIDE SEQUENCE [LARGE SCALE GENOMIC DNA]</scope>
    <source>
        <strain evidence="1 2">FAM23169</strain>
    </source>
</reference>
<keyword evidence="2" id="KW-1185">Reference proteome</keyword>
<proteinExistence type="predicted"/>
<organism evidence="1 2">
    <name type="scientific">Lentilactobacillus parabuchneri</name>
    <dbReference type="NCBI Taxonomy" id="152331"/>
    <lineage>
        <taxon>Bacteria</taxon>
        <taxon>Bacillati</taxon>
        <taxon>Bacillota</taxon>
        <taxon>Bacilli</taxon>
        <taxon>Lactobacillales</taxon>
        <taxon>Lactobacillaceae</taxon>
        <taxon>Lentilactobacillus</taxon>
    </lineage>
</organism>
<accession>A0A1X1FHL8</accession>
<dbReference type="EMBL" id="MSBD01000006">
    <property type="protein sequence ID" value="ORN30971.1"/>
    <property type="molecule type" value="Genomic_DNA"/>
</dbReference>
<dbReference type="STRING" id="152331.FAM21731_00366"/>
<evidence type="ECO:0000313" key="1">
    <source>
        <dbReference type="EMBL" id="ORN30971.1"/>
    </source>
</evidence>
<dbReference type="KEGG" id="lpar:FAM21731_00366"/>
<sequence length="43" mass="5149">MQNTSNENQTLYQELVKEKRAEEKQSTVRIYGMISMLYMYLGE</sequence>